<dbReference type="SUPFAM" id="SSF46785">
    <property type="entry name" value="Winged helix' DNA-binding domain"/>
    <property type="match status" value="1"/>
</dbReference>
<dbReference type="PANTHER" id="PTHR33204">
    <property type="entry name" value="TRANSCRIPTIONAL REGULATOR, MARR FAMILY"/>
    <property type="match status" value="1"/>
</dbReference>
<evidence type="ECO:0000313" key="5">
    <source>
        <dbReference type="EMBL" id="MDQ0379864.1"/>
    </source>
</evidence>
<sequence>MAPRQCSIANALAVVGERWSLLALREVFFGVHRFDQIVRNTGASRDILTARLRKLVETGLLERRRYEDHPPRYEYLLTDAGRALHGVLLTLMEWGDRYVTEGEPPTVWRHSCGQELHPQTVCAHCGEPVRTQDVELVRRDEPSGATSGR</sequence>
<proteinExistence type="predicted"/>
<keyword evidence="1" id="KW-0805">Transcription regulation</keyword>
<evidence type="ECO:0000259" key="4">
    <source>
        <dbReference type="PROSITE" id="PS51118"/>
    </source>
</evidence>
<evidence type="ECO:0000256" key="3">
    <source>
        <dbReference type="ARBA" id="ARBA00023163"/>
    </source>
</evidence>
<keyword evidence="2 5" id="KW-0238">DNA-binding</keyword>
<dbReference type="Proteomes" id="UP001229651">
    <property type="component" value="Unassembled WGS sequence"/>
</dbReference>
<evidence type="ECO:0000256" key="1">
    <source>
        <dbReference type="ARBA" id="ARBA00023015"/>
    </source>
</evidence>
<evidence type="ECO:0000313" key="6">
    <source>
        <dbReference type="Proteomes" id="UP001229651"/>
    </source>
</evidence>
<dbReference type="EMBL" id="JAUSUT010000001">
    <property type="protein sequence ID" value="MDQ0379864.1"/>
    <property type="molecule type" value="Genomic_DNA"/>
</dbReference>
<dbReference type="RefSeq" id="WP_306993437.1">
    <property type="nucleotide sequence ID" value="NZ_JAUSUT010000001.1"/>
</dbReference>
<dbReference type="InterPro" id="IPR036390">
    <property type="entry name" value="WH_DNA-bd_sf"/>
</dbReference>
<accession>A0ABU0EX18</accession>
<gene>
    <name evidence="5" type="ORF">FB470_003858</name>
</gene>
<protein>
    <submittedName>
        <fullName evidence="5">DNA-binding HxlR family transcriptional regulator</fullName>
    </submittedName>
</protein>
<dbReference type="Pfam" id="PF01638">
    <property type="entry name" value="HxlR"/>
    <property type="match status" value="1"/>
</dbReference>
<dbReference type="GO" id="GO:0003677">
    <property type="term" value="F:DNA binding"/>
    <property type="evidence" value="ECO:0007669"/>
    <property type="project" value="UniProtKB-KW"/>
</dbReference>
<feature type="domain" description="HTH hxlR-type" evidence="4">
    <location>
        <begin position="6"/>
        <end position="103"/>
    </location>
</feature>
<reference evidence="5 6" key="1">
    <citation type="submission" date="2023-07" db="EMBL/GenBank/DDBJ databases">
        <title>Sequencing the genomes of 1000 actinobacteria strains.</title>
        <authorList>
            <person name="Klenk H.-P."/>
        </authorList>
    </citation>
    <scope>NUCLEOTIDE SEQUENCE [LARGE SCALE GENOMIC DNA]</scope>
    <source>
        <strain evidence="5 6">DSM 45805</strain>
    </source>
</reference>
<keyword evidence="3" id="KW-0804">Transcription</keyword>
<organism evidence="5 6">
    <name type="scientific">Amycolatopsis thermophila</name>
    <dbReference type="NCBI Taxonomy" id="206084"/>
    <lineage>
        <taxon>Bacteria</taxon>
        <taxon>Bacillati</taxon>
        <taxon>Actinomycetota</taxon>
        <taxon>Actinomycetes</taxon>
        <taxon>Pseudonocardiales</taxon>
        <taxon>Pseudonocardiaceae</taxon>
        <taxon>Amycolatopsis</taxon>
    </lineage>
</organism>
<evidence type="ECO:0000256" key="2">
    <source>
        <dbReference type="ARBA" id="ARBA00023125"/>
    </source>
</evidence>
<keyword evidence="6" id="KW-1185">Reference proteome</keyword>
<dbReference type="InterPro" id="IPR036388">
    <property type="entry name" value="WH-like_DNA-bd_sf"/>
</dbReference>
<comment type="caution">
    <text evidence="5">The sequence shown here is derived from an EMBL/GenBank/DDBJ whole genome shotgun (WGS) entry which is preliminary data.</text>
</comment>
<dbReference type="PANTHER" id="PTHR33204:SF18">
    <property type="entry name" value="TRANSCRIPTIONAL REGULATORY PROTEIN"/>
    <property type="match status" value="1"/>
</dbReference>
<dbReference type="Gene3D" id="1.10.10.10">
    <property type="entry name" value="Winged helix-like DNA-binding domain superfamily/Winged helix DNA-binding domain"/>
    <property type="match status" value="1"/>
</dbReference>
<dbReference type="InterPro" id="IPR002577">
    <property type="entry name" value="HTH_HxlR"/>
</dbReference>
<name>A0ABU0EX18_9PSEU</name>
<dbReference type="PROSITE" id="PS51118">
    <property type="entry name" value="HTH_HXLR"/>
    <property type="match status" value="1"/>
</dbReference>